<evidence type="ECO:0000313" key="3">
    <source>
        <dbReference type="EnsemblPlants" id="Zm00001eb387200_P001"/>
    </source>
</evidence>
<reference evidence="3" key="3">
    <citation type="submission" date="2021-05" db="UniProtKB">
        <authorList>
            <consortium name="EnsemblPlants"/>
        </authorList>
    </citation>
    <scope>IDENTIFICATION</scope>
    <source>
        <strain evidence="3">cv. B73</strain>
    </source>
</reference>
<dbReference type="GO" id="GO:0017148">
    <property type="term" value="P:negative regulation of translation"/>
    <property type="evidence" value="ECO:0007669"/>
    <property type="project" value="InterPro"/>
</dbReference>
<dbReference type="Proteomes" id="UP000007305">
    <property type="component" value="Chromosome 9"/>
</dbReference>
<dbReference type="InParanoid" id="A0A804R7T4"/>
<evidence type="ECO:0000313" key="4">
    <source>
        <dbReference type="Proteomes" id="UP000007305"/>
    </source>
</evidence>
<keyword evidence="4" id="KW-1185">Reference proteome</keyword>
<protein>
    <recommendedName>
        <fullName evidence="2">CCR4-NOT transcription complex subunit 1 CAF1-binding domain-containing protein</fullName>
    </recommendedName>
</protein>
<dbReference type="PANTHER" id="PTHR13162:SF8">
    <property type="entry name" value="CCR4-NOT TRANSCRIPTION COMPLEX SUBUNIT 1"/>
    <property type="match status" value="1"/>
</dbReference>
<accession>A0A804R7T4</accession>
<feature type="transmembrane region" description="Helical" evidence="1">
    <location>
        <begin position="6"/>
        <end position="25"/>
    </location>
</feature>
<organism evidence="3 4">
    <name type="scientific">Zea mays</name>
    <name type="common">Maize</name>
    <dbReference type="NCBI Taxonomy" id="4577"/>
    <lineage>
        <taxon>Eukaryota</taxon>
        <taxon>Viridiplantae</taxon>
        <taxon>Streptophyta</taxon>
        <taxon>Embryophyta</taxon>
        <taxon>Tracheophyta</taxon>
        <taxon>Spermatophyta</taxon>
        <taxon>Magnoliopsida</taxon>
        <taxon>Liliopsida</taxon>
        <taxon>Poales</taxon>
        <taxon>Poaceae</taxon>
        <taxon>PACMAD clade</taxon>
        <taxon>Panicoideae</taxon>
        <taxon>Andropogonodae</taxon>
        <taxon>Andropogoneae</taxon>
        <taxon>Tripsacinae</taxon>
        <taxon>Zea</taxon>
    </lineage>
</organism>
<dbReference type="FunFam" id="1.25.40.180:FF:000219">
    <property type="match status" value="1"/>
</dbReference>
<reference evidence="4" key="1">
    <citation type="journal article" date="2009" name="Science">
        <title>The B73 maize genome: complexity, diversity, and dynamics.</title>
        <authorList>
            <person name="Schnable P.S."/>
            <person name="Ware D."/>
            <person name="Fulton R.S."/>
            <person name="Stein J.C."/>
            <person name="Wei F."/>
            <person name="Pasternak S."/>
            <person name="Liang C."/>
            <person name="Zhang J."/>
            <person name="Fulton L."/>
            <person name="Graves T.A."/>
            <person name="Minx P."/>
            <person name="Reily A.D."/>
            <person name="Courtney L."/>
            <person name="Kruchowski S.S."/>
            <person name="Tomlinson C."/>
            <person name="Strong C."/>
            <person name="Delehaunty K."/>
            <person name="Fronick C."/>
            <person name="Courtney B."/>
            <person name="Rock S.M."/>
            <person name="Belter E."/>
            <person name="Du F."/>
            <person name="Kim K."/>
            <person name="Abbott R.M."/>
            <person name="Cotton M."/>
            <person name="Levy A."/>
            <person name="Marchetto P."/>
            <person name="Ochoa K."/>
            <person name="Jackson S.M."/>
            <person name="Gillam B."/>
            <person name="Chen W."/>
            <person name="Yan L."/>
            <person name="Higginbotham J."/>
            <person name="Cardenas M."/>
            <person name="Waligorski J."/>
            <person name="Applebaum E."/>
            <person name="Phelps L."/>
            <person name="Falcone J."/>
            <person name="Kanchi K."/>
            <person name="Thane T."/>
            <person name="Scimone A."/>
            <person name="Thane N."/>
            <person name="Henke J."/>
            <person name="Wang T."/>
            <person name="Ruppert J."/>
            <person name="Shah N."/>
            <person name="Rotter K."/>
            <person name="Hodges J."/>
            <person name="Ingenthron E."/>
            <person name="Cordes M."/>
            <person name="Kohlberg S."/>
            <person name="Sgro J."/>
            <person name="Delgado B."/>
            <person name="Mead K."/>
            <person name="Chinwalla A."/>
            <person name="Leonard S."/>
            <person name="Crouse K."/>
            <person name="Collura K."/>
            <person name="Kudrna D."/>
            <person name="Currie J."/>
            <person name="He R."/>
            <person name="Angelova A."/>
            <person name="Rajasekar S."/>
            <person name="Mueller T."/>
            <person name="Lomeli R."/>
            <person name="Scara G."/>
            <person name="Ko A."/>
            <person name="Delaney K."/>
            <person name="Wissotski M."/>
            <person name="Lopez G."/>
            <person name="Campos D."/>
            <person name="Braidotti M."/>
            <person name="Ashley E."/>
            <person name="Golser W."/>
            <person name="Kim H."/>
            <person name="Lee S."/>
            <person name="Lin J."/>
            <person name="Dujmic Z."/>
            <person name="Kim W."/>
            <person name="Talag J."/>
            <person name="Zuccolo A."/>
            <person name="Fan C."/>
            <person name="Sebastian A."/>
            <person name="Kramer M."/>
            <person name="Spiegel L."/>
            <person name="Nascimento L."/>
            <person name="Zutavern T."/>
            <person name="Miller B."/>
            <person name="Ambroise C."/>
            <person name="Muller S."/>
            <person name="Spooner W."/>
            <person name="Narechania A."/>
            <person name="Ren L."/>
            <person name="Wei S."/>
            <person name="Kumari S."/>
            <person name="Faga B."/>
            <person name="Levy M.J."/>
            <person name="McMahan L."/>
            <person name="Van Buren P."/>
            <person name="Vaughn M.W."/>
            <person name="Ying K."/>
            <person name="Yeh C.-T."/>
            <person name="Emrich S.J."/>
            <person name="Jia Y."/>
            <person name="Kalyanaraman A."/>
            <person name="Hsia A.-P."/>
            <person name="Barbazuk W.B."/>
            <person name="Baucom R.S."/>
            <person name="Brutnell T.P."/>
            <person name="Carpita N.C."/>
            <person name="Chaparro C."/>
            <person name="Chia J.-M."/>
            <person name="Deragon J.-M."/>
            <person name="Estill J.C."/>
            <person name="Fu Y."/>
            <person name="Jeddeloh J.A."/>
            <person name="Han Y."/>
            <person name="Lee H."/>
            <person name="Li P."/>
            <person name="Lisch D.R."/>
            <person name="Liu S."/>
            <person name="Liu Z."/>
            <person name="Nagel D.H."/>
            <person name="McCann M.C."/>
            <person name="SanMiguel P."/>
            <person name="Myers A.M."/>
            <person name="Nettleton D."/>
            <person name="Nguyen J."/>
            <person name="Penning B.W."/>
            <person name="Ponnala L."/>
            <person name="Schneider K.L."/>
            <person name="Schwartz D.C."/>
            <person name="Sharma A."/>
            <person name="Soderlund C."/>
            <person name="Springer N.M."/>
            <person name="Sun Q."/>
            <person name="Wang H."/>
            <person name="Waterman M."/>
            <person name="Westerman R."/>
            <person name="Wolfgruber T.K."/>
            <person name="Yang L."/>
            <person name="Yu Y."/>
            <person name="Zhang L."/>
            <person name="Zhou S."/>
            <person name="Zhu Q."/>
            <person name="Bennetzen J.L."/>
            <person name="Dawe R.K."/>
            <person name="Jiang J."/>
            <person name="Jiang N."/>
            <person name="Presting G.G."/>
            <person name="Wessler S.R."/>
            <person name="Aluru S."/>
            <person name="Martienssen R.A."/>
            <person name="Clifton S.W."/>
            <person name="McCombie W.R."/>
            <person name="Wing R.A."/>
            <person name="Wilson R.K."/>
        </authorList>
    </citation>
    <scope>NUCLEOTIDE SEQUENCE [LARGE SCALE GENOMIC DNA]</scope>
    <source>
        <strain evidence="4">cv. B73</strain>
    </source>
</reference>
<dbReference type="Pfam" id="PF16415">
    <property type="entry name" value="CNOT1_CAF1_bind"/>
    <property type="match status" value="1"/>
</dbReference>
<dbReference type="PANTHER" id="PTHR13162">
    <property type="entry name" value="CCR4-NOT TRANSCRIPTION COMPLEX"/>
    <property type="match status" value="1"/>
</dbReference>
<dbReference type="InterPro" id="IPR040398">
    <property type="entry name" value="Not1"/>
</dbReference>
<dbReference type="Gramene" id="Zm00001eb387200_T001">
    <property type="protein sequence ID" value="Zm00001eb387200_P001"/>
    <property type="gene ID" value="Zm00001eb387200"/>
</dbReference>
<sequence>MITLVTQAFYLLYTVTLSCLSFIGFPRQPSYTTGFGTALNIETLIAAAEQRDTPTETPPPEVQDKILFMINNISISNMEAKAKEFNKVIQEQYYPWFAQYMVMKRASIEPNFHDLYLKFFDKVNSKSLNKEILKATYENCKVL</sequence>
<dbReference type="AlphaFoldDB" id="A0A804R7T4"/>
<dbReference type="Gene3D" id="1.25.40.180">
    <property type="match status" value="1"/>
</dbReference>
<evidence type="ECO:0000259" key="2">
    <source>
        <dbReference type="Pfam" id="PF16415"/>
    </source>
</evidence>
<feature type="domain" description="CCR4-NOT transcription complex subunit 1 CAF1-binding" evidence="2">
    <location>
        <begin position="56"/>
        <end position="143"/>
    </location>
</feature>
<dbReference type="EnsemblPlants" id="Zm00001eb387200_T001">
    <property type="protein sequence ID" value="Zm00001eb387200_P001"/>
    <property type="gene ID" value="Zm00001eb387200"/>
</dbReference>
<proteinExistence type="predicted"/>
<dbReference type="InterPro" id="IPR032191">
    <property type="entry name" value="CNOT1_CAF1_bind"/>
</dbReference>
<name>A0A804R7T4_MAIZE</name>
<keyword evidence="1" id="KW-0812">Transmembrane</keyword>
<keyword evidence="1" id="KW-0472">Membrane</keyword>
<reference evidence="3" key="2">
    <citation type="submission" date="2019-07" db="EMBL/GenBank/DDBJ databases">
        <authorList>
            <person name="Seetharam A."/>
            <person name="Woodhouse M."/>
            <person name="Cannon E."/>
        </authorList>
    </citation>
    <scope>NUCLEOTIDE SEQUENCE [LARGE SCALE GENOMIC DNA]</scope>
    <source>
        <strain evidence="3">cv. B73</strain>
    </source>
</reference>
<dbReference type="GO" id="GO:0030015">
    <property type="term" value="C:CCR4-NOT core complex"/>
    <property type="evidence" value="ECO:0007669"/>
    <property type="project" value="InterPro"/>
</dbReference>
<evidence type="ECO:0000256" key="1">
    <source>
        <dbReference type="SAM" id="Phobius"/>
    </source>
</evidence>
<keyword evidence="1" id="KW-1133">Transmembrane helix</keyword>